<dbReference type="PANTHER" id="PTHR21500:SF0">
    <property type="entry name" value="TUBULIN-SPECIFIC CHAPERONE A"/>
    <property type="match status" value="1"/>
</dbReference>
<dbReference type="OrthoDB" id="296187at2759"/>
<protein>
    <recommendedName>
        <fullName evidence="3">Tubulin-specific chaperone A</fullName>
    </recommendedName>
</protein>
<keyword evidence="3" id="KW-0206">Cytoskeleton</keyword>
<comment type="similarity">
    <text evidence="1 3">Belongs to the TBCA family.</text>
</comment>
<dbReference type="GO" id="GO:0005874">
    <property type="term" value="C:microtubule"/>
    <property type="evidence" value="ECO:0007669"/>
    <property type="project" value="UniProtKB-KW"/>
</dbReference>
<evidence type="ECO:0000256" key="2">
    <source>
        <dbReference type="ARBA" id="ARBA00023186"/>
    </source>
</evidence>
<dbReference type="SUPFAM" id="SSF46988">
    <property type="entry name" value="Tubulin chaperone cofactor A"/>
    <property type="match status" value="1"/>
</dbReference>
<evidence type="ECO:0000256" key="3">
    <source>
        <dbReference type="RuleBase" id="RU364030"/>
    </source>
</evidence>
<proteinExistence type="inferred from homology"/>
<dbReference type="GeneID" id="43579185"/>
<keyword evidence="3" id="KW-0963">Cytoplasm</keyword>
<dbReference type="InterPro" id="IPR004226">
    <property type="entry name" value="TBCA"/>
</dbReference>
<name>A0A5E8B3R5_9ASCO</name>
<reference evidence="4 5" key="1">
    <citation type="submission" date="2019-09" db="EMBL/GenBank/DDBJ databases">
        <authorList>
            <person name="Brejova B."/>
        </authorList>
    </citation>
    <scope>NUCLEOTIDE SEQUENCE [LARGE SCALE GENOMIC DNA]</scope>
</reference>
<keyword evidence="2 3" id="KW-0143">Chaperone</keyword>
<dbReference type="GO" id="GO:0007023">
    <property type="term" value="P:post-chaperonin tubulin folding pathway"/>
    <property type="evidence" value="ECO:0007669"/>
    <property type="project" value="UniProtKB-UniRule"/>
</dbReference>
<organism evidence="4 5">
    <name type="scientific">Magnusiomyces paraingens</name>
    <dbReference type="NCBI Taxonomy" id="2606893"/>
    <lineage>
        <taxon>Eukaryota</taxon>
        <taxon>Fungi</taxon>
        <taxon>Dikarya</taxon>
        <taxon>Ascomycota</taxon>
        <taxon>Saccharomycotina</taxon>
        <taxon>Dipodascomycetes</taxon>
        <taxon>Dipodascales</taxon>
        <taxon>Dipodascaceae</taxon>
        <taxon>Magnusiomyces</taxon>
    </lineage>
</organism>
<comment type="subcellular location">
    <subcellularLocation>
        <location evidence="3">Cytoplasm</location>
        <location evidence="3">Cytoskeleton</location>
    </subcellularLocation>
</comment>
<keyword evidence="5" id="KW-1185">Reference proteome</keyword>
<dbReference type="Pfam" id="PF02970">
    <property type="entry name" value="TBCA"/>
    <property type="match status" value="1"/>
</dbReference>
<dbReference type="GO" id="GO:0048487">
    <property type="term" value="F:beta-tubulin binding"/>
    <property type="evidence" value="ECO:0007669"/>
    <property type="project" value="InterPro"/>
</dbReference>
<dbReference type="AlphaFoldDB" id="A0A5E8B3R5"/>
<dbReference type="GO" id="GO:0005829">
    <property type="term" value="C:cytosol"/>
    <property type="evidence" value="ECO:0007669"/>
    <property type="project" value="TreeGrafter"/>
</dbReference>
<evidence type="ECO:0000313" key="5">
    <source>
        <dbReference type="Proteomes" id="UP000398389"/>
    </source>
</evidence>
<dbReference type="GO" id="GO:0007021">
    <property type="term" value="P:tubulin complex assembly"/>
    <property type="evidence" value="ECO:0007669"/>
    <property type="project" value="UniProtKB-UniRule"/>
</dbReference>
<keyword evidence="3" id="KW-0493">Microtubule</keyword>
<dbReference type="EMBL" id="CABVLU010000001">
    <property type="protein sequence ID" value="VVT44273.1"/>
    <property type="molecule type" value="Genomic_DNA"/>
</dbReference>
<sequence>MAPTPLRIKINALNRLVKEEGLYLQEAQEQEIRIQALREAGADEYEIKKQIEVLEDTKKMVPEIRKKIQSTLEGLKAAGESDNEEDNVAAKETIKKVEEFLA</sequence>
<gene>
    <name evidence="4" type="ORF">SAPINGB_P000361</name>
</gene>
<dbReference type="RefSeq" id="XP_031850976.1">
    <property type="nucleotide sequence ID" value="XM_031995085.1"/>
</dbReference>
<dbReference type="Gene3D" id="1.20.58.90">
    <property type="match status" value="1"/>
</dbReference>
<evidence type="ECO:0000256" key="1">
    <source>
        <dbReference type="ARBA" id="ARBA00006806"/>
    </source>
</evidence>
<dbReference type="InterPro" id="IPR036126">
    <property type="entry name" value="TBCA_sf"/>
</dbReference>
<dbReference type="PANTHER" id="PTHR21500">
    <property type="entry name" value="TUBULIN-SPECIFIC CHAPERONE A"/>
    <property type="match status" value="1"/>
</dbReference>
<accession>A0A5E8B3R5</accession>
<dbReference type="Proteomes" id="UP000398389">
    <property type="component" value="Unassembled WGS sequence"/>
</dbReference>
<comment type="subunit">
    <text evidence="3">Supercomplex made of cofactors A to E. Cofactors A and D function by capturing and stabilizing tubulin in a quasi-native conformation. Cofactor E binds to the cofactor D-tubulin complex; interaction with cofactor C then causes the release of tubulin polypeptides that are committed to the native state.</text>
</comment>
<evidence type="ECO:0000313" key="4">
    <source>
        <dbReference type="EMBL" id="VVT44273.1"/>
    </source>
</evidence>